<dbReference type="EMBL" id="PZZN01000003">
    <property type="protein sequence ID" value="PTM44763.1"/>
    <property type="molecule type" value="Genomic_DNA"/>
</dbReference>
<evidence type="ECO:0000313" key="1">
    <source>
        <dbReference type="EMBL" id="PTM44763.1"/>
    </source>
</evidence>
<gene>
    <name evidence="1" type="ORF">C8J24_2973</name>
</gene>
<dbReference type="RefSeq" id="WP_107933555.1">
    <property type="nucleotide sequence ID" value="NZ_PZZN01000003.1"/>
</dbReference>
<proteinExistence type="predicted"/>
<accession>A0A2T4YMY3</accession>
<organism evidence="1 2">
    <name type="scientific">Sphingomonas aerolata</name>
    <dbReference type="NCBI Taxonomy" id="185951"/>
    <lineage>
        <taxon>Bacteria</taxon>
        <taxon>Pseudomonadati</taxon>
        <taxon>Pseudomonadota</taxon>
        <taxon>Alphaproteobacteria</taxon>
        <taxon>Sphingomonadales</taxon>
        <taxon>Sphingomonadaceae</taxon>
        <taxon>Sphingomonas</taxon>
    </lineage>
</organism>
<dbReference type="AlphaFoldDB" id="A0A2T4YMY3"/>
<comment type="caution">
    <text evidence="1">The sequence shown here is derived from an EMBL/GenBank/DDBJ whole genome shotgun (WGS) entry which is preliminary data.</text>
</comment>
<dbReference type="Proteomes" id="UP000240996">
    <property type="component" value="Unassembled WGS sequence"/>
</dbReference>
<name>A0A2T4YMY3_9SPHN</name>
<reference evidence="1 2" key="1">
    <citation type="submission" date="2018-04" db="EMBL/GenBank/DDBJ databases">
        <title>Genomic Encyclopedia of Type Strains, Phase III (KMG-III): the genomes of soil and plant-associated and newly described type strains.</title>
        <authorList>
            <person name="Whitman W."/>
        </authorList>
    </citation>
    <scope>NUCLEOTIDE SEQUENCE [LARGE SCALE GENOMIC DNA]</scope>
    <source>
        <strain evidence="1 2">NW12</strain>
    </source>
</reference>
<sequence length="146" mass="15600">MTKLLNIASLAVAATAALHVKGPTGEPLYADEAGKLPVRIHLHGPGSRAYGAVESRQSARALKRMQDNDGKITAATQEERIAETAEDLAAITVSFENFDYQPEGASLTGQDMFRAAYADQGIGYITRQVTKFVADWGNFKAASKAA</sequence>
<protein>
    <submittedName>
        <fullName evidence="1">Uncharacterized protein</fullName>
    </submittedName>
</protein>
<keyword evidence="2" id="KW-1185">Reference proteome</keyword>
<evidence type="ECO:0000313" key="2">
    <source>
        <dbReference type="Proteomes" id="UP000240996"/>
    </source>
</evidence>